<keyword evidence="3" id="KW-1185">Reference proteome</keyword>
<dbReference type="KEGG" id="ccos:Pan44_00040"/>
<dbReference type="OrthoDB" id="288111at2"/>
<dbReference type="PANTHER" id="PTHR36456:SF1">
    <property type="entry name" value="UPF0232 PROTEIN SCO3875"/>
    <property type="match status" value="1"/>
</dbReference>
<dbReference type="Pfam" id="PF05258">
    <property type="entry name" value="DciA"/>
    <property type="match status" value="1"/>
</dbReference>
<proteinExistence type="predicted"/>
<organism evidence="2 3">
    <name type="scientific">Caulifigura coniformis</name>
    <dbReference type="NCBI Taxonomy" id="2527983"/>
    <lineage>
        <taxon>Bacteria</taxon>
        <taxon>Pseudomonadati</taxon>
        <taxon>Planctomycetota</taxon>
        <taxon>Planctomycetia</taxon>
        <taxon>Planctomycetales</taxon>
        <taxon>Planctomycetaceae</taxon>
        <taxon>Caulifigura</taxon>
    </lineage>
</organism>
<dbReference type="InterPro" id="IPR007922">
    <property type="entry name" value="DciA-like"/>
</dbReference>
<feature type="region of interest" description="Disordered" evidence="1">
    <location>
        <begin position="1"/>
        <end position="26"/>
    </location>
</feature>
<protein>
    <recommendedName>
        <fullName evidence="4">DUF721 domain-containing protein</fullName>
    </recommendedName>
</protein>
<sequence length="120" mass="13073">MRDERNRRPGPGSSSSQSRQPAGPEAIGGIVGRLIQMRGYGRPQGDAELRDLWSSIAGEQIAAGTRVMGLKNGVLTVGVNSSPLLSELSSFHHERLLEALQAKHGKRIRDLKFKRTTTRG</sequence>
<dbReference type="Proteomes" id="UP000315700">
    <property type="component" value="Chromosome"/>
</dbReference>
<dbReference type="PANTHER" id="PTHR36456">
    <property type="entry name" value="UPF0232 PROTEIN SCO3875"/>
    <property type="match status" value="1"/>
</dbReference>
<accession>A0A517S792</accession>
<evidence type="ECO:0000256" key="1">
    <source>
        <dbReference type="SAM" id="MobiDB-lite"/>
    </source>
</evidence>
<name>A0A517S792_9PLAN</name>
<dbReference type="InParanoid" id="A0A517S792"/>
<feature type="compositionally biased region" description="Low complexity" evidence="1">
    <location>
        <begin position="9"/>
        <end position="21"/>
    </location>
</feature>
<evidence type="ECO:0000313" key="2">
    <source>
        <dbReference type="EMBL" id="QDT51998.1"/>
    </source>
</evidence>
<evidence type="ECO:0008006" key="4">
    <source>
        <dbReference type="Google" id="ProtNLM"/>
    </source>
</evidence>
<dbReference type="AlphaFoldDB" id="A0A517S792"/>
<dbReference type="EMBL" id="CP036271">
    <property type="protein sequence ID" value="QDT51998.1"/>
    <property type="molecule type" value="Genomic_DNA"/>
</dbReference>
<reference evidence="2 3" key="1">
    <citation type="submission" date="2019-02" db="EMBL/GenBank/DDBJ databases">
        <title>Deep-cultivation of Planctomycetes and their phenomic and genomic characterization uncovers novel biology.</title>
        <authorList>
            <person name="Wiegand S."/>
            <person name="Jogler M."/>
            <person name="Boedeker C."/>
            <person name="Pinto D."/>
            <person name="Vollmers J."/>
            <person name="Rivas-Marin E."/>
            <person name="Kohn T."/>
            <person name="Peeters S.H."/>
            <person name="Heuer A."/>
            <person name="Rast P."/>
            <person name="Oberbeckmann S."/>
            <person name="Bunk B."/>
            <person name="Jeske O."/>
            <person name="Meyerdierks A."/>
            <person name="Storesund J.E."/>
            <person name="Kallscheuer N."/>
            <person name="Luecker S."/>
            <person name="Lage O.M."/>
            <person name="Pohl T."/>
            <person name="Merkel B.J."/>
            <person name="Hornburger P."/>
            <person name="Mueller R.-W."/>
            <person name="Bruemmer F."/>
            <person name="Labrenz M."/>
            <person name="Spormann A.M."/>
            <person name="Op den Camp H."/>
            <person name="Overmann J."/>
            <person name="Amann R."/>
            <person name="Jetten M.S.M."/>
            <person name="Mascher T."/>
            <person name="Medema M.H."/>
            <person name="Devos D.P."/>
            <person name="Kaster A.-K."/>
            <person name="Ovreas L."/>
            <person name="Rohde M."/>
            <person name="Galperin M.Y."/>
            <person name="Jogler C."/>
        </authorList>
    </citation>
    <scope>NUCLEOTIDE SEQUENCE [LARGE SCALE GENOMIC DNA]</scope>
    <source>
        <strain evidence="2 3">Pan44</strain>
    </source>
</reference>
<evidence type="ECO:0000313" key="3">
    <source>
        <dbReference type="Proteomes" id="UP000315700"/>
    </source>
</evidence>
<gene>
    <name evidence="2" type="ORF">Pan44_00040</name>
</gene>